<dbReference type="KEGG" id="aalg:AREALGSMS7_01964"/>
<sequence length="232" mass="27099">MKKNILILFLVGLTTSYGQELDGVWMSYNNRIIDSSIAYSKGGEGILINFDNSTMGHIGSDTIINVHLTFKMKKVKLKVEGIKGKGKLKKFGNDSLEMDSGRNMVDVFRKLDLNNELNMSLEEVIDFFVKNRFEPLNDFMDIEFTRDKYWKDKWLARGRERLNLLNHTWENDSGFWILKEIDKNYFLVFTLGQVEKQNFYQILDINEKSIKLKPLQETDFGLKNITELKTCL</sequence>
<protein>
    <submittedName>
        <fullName evidence="1">Uncharacterized protein</fullName>
    </submittedName>
</protein>
<dbReference type="AlphaFoldDB" id="A0A221UVP9"/>
<accession>A0A221UVP9</accession>
<dbReference type="RefSeq" id="WP_093978184.1">
    <property type="nucleotide sequence ID" value="NZ_CP022515.1"/>
</dbReference>
<organism evidence="1 2">
    <name type="scientific">Arenibacter algicola</name>
    <dbReference type="NCBI Taxonomy" id="616991"/>
    <lineage>
        <taxon>Bacteria</taxon>
        <taxon>Pseudomonadati</taxon>
        <taxon>Bacteroidota</taxon>
        <taxon>Flavobacteriia</taxon>
        <taxon>Flavobacteriales</taxon>
        <taxon>Flavobacteriaceae</taxon>
        <taxon>Arenibacter</taxon>
    </lineage>
</organism>
<evidence type="ECO:0000313" key="2">
    <source>
        <dbReference type="Proteomes" id="UP000204551"/>
    </source>
</evidence>
<evidence type="ECO:0000313" key="1">
    <source>
        <dbReference type="EMBL" id="ASO05425.1"/>
    </source>
</evidence>
<reference evidence="1 2" key="1">
    <citation type="submission" date="2017-07" db="EMBL/GenBank/DDBJ databases">
        <title>Genome Sequence of Arenibacter algicola Strain SMS7 Isolated from a culture of the Diatom Skeletonema marinoi.</title>
        <authorList>
            <person name="Topel M."/>
            <person name="Pinder M.I.M."/>
            <person name="Johansson O.N."/>
            <person name="Kourtchenko O."/>
            <person name="Godhe A."/>
            <person name="Clarke A.K."/>
        </authorList>
    </citation>
    <scope>NUCLEOTIDE SEQUENCE [LARGE SCALE GENOMIC DNA]</scope>
    <source>
        <strain evidence="1 2">SMS7</strain>
    </source>
</reference>
<dbReference type="Proteomes" id="UP000204551">
    <property type="component" value="Chromosome"/>
</dbReference>
<proteinExistence type="predicted"/>
<gene>
    <name evidence="1" type="ORF">AREALGSMS7_01964</name>
</gene>
<dbReference type="EMBL" id="CP022515">
    <property type="protein sequence ID" value="ASO05425.1"/>
    <property type="molecule type" value="Genomic_DNA"/>
</dbReference>
<name>A0A221UVP9_9FLAO</name>